<sequence>MDKQQTTQREPADGGAWGGFIAAATGLVLATLALTGTATDYVRPGFVPLILLTGVALLVFGVWTMGASSIPGTPRASAWAVVAVAVLAVVAAPGPLGSYFVDTGRTATVQAASAPTERPEGETRLDTLAAAYDAGQADGAHVTVEGFAGSGQEGTISQGRWFLARYKITCCVADATGVRIALLGAIPEQGQWYRATGHVTADDYGEMALEVSELTLIDEPEVPYL</sequence>
<evidence type="ECO:0000256" key="1">
    <source>
        <dbReference type="SAM" id="Phobius"/>
    </source>
</evidence>
<keyword evidence="1" id="KW-0812">Transmembrane</keyword>
<evidence type="ECO:0000259" key="2">
    <source>
        <dbReference type="Pfam" id="PF21537"/>
    </source>
</evidence>
<dbReference type="InterPro" id="IPR048447">
    <property type="entry name" value="DUF1980_C"/>
</dbReference>
<dbReference type="Pfam" id="PF21537">
    <property type="entry name" value="DUF1980_C"/>
    <property type="match status" value="1"/>
</dbReference>
<dbReference type="Proteomes" id="UP000254467">
    <property type="component" value="Unassembled WGS sequence"/>
</dbReference>
<proteinExistence type="predicted"/>
<feature type="transmembrane region" description="Helical" evidence="1">
    <location>
        <begin position="78"/>
        <end position="101"/>
    </location>
</feature>
<keyword evidence="1" id="KW-1133">Transmembrane helix</keyword>
<feature type="transmembrane region" description="Helical" evidence="1">
    <location>
        <begin position="46"/>
        <end position="66"/>
    </location>
</feature>
<feature type="transmembrane region" description="Helical" evidence="1">
    <location>
        <begin position="15"/>
        <end position="34"/>
    </location>
</feature>
<feature type="domain" description="DUF1980" evidence="2">
    <location>
        <begin position="139"/>
        <end position="224"/>
    </location>
</feature>
<name>A0A376CMV0_9CORY</name>
<keyword evidence="1" id="KW-0472">Membrane</keyword>
<keyword evidence="4" id="KW-1185">Reference proteome</keyword>
<dbReference type="AlphaFoldDB" id="A0A376CMV0"/>
<evidence type="ECO:0000313" key="3">
    <source>
        <dbReference type="EMBL" id="STC69592.1"/>
    </source>
</evidence>
<dbReference type="OrthoDB" id="359029at2"/>
<dbReference type="STRING" id="35756.GCA_001044155_00849"/>
<gene>
    <name evidence="3" type="ORF">NCTC11862_01391</name>
</gene>
<organism evidence="3 4">
    <name type="scientific">Corynebacterium pilosum</name>
    <dbReference type="NCBI Taxonomy" id="35756"/>
    <lineage>
        <taxon>Bacteria</taxon>
        <taxon>Bacillati</taxon>
        <taxon>Actinomycetota</taxon>
        <taxon>Actinomycetes</taxon>
        <taxon>Mycobacteriales</taxon>
        <taxon>Corynebacteriaceae</taxon>
        <taxon>Corynebacterium</taxon>
    </lineage>
</organism>
<accession>A0A376CMV0</accession>
<dbReference type="RefSeq" id="WP_018581595.1">
    <property type="nucleotide sequence ID" value="NZ_UFXQ01000001.1"/>
</dbReference>
<dbReference type="EMBL" id="UFXQ01000001">
    <property type="protein sequence ID" value="STC69592.1"/>
    <property type="molecule type" value="Genomic_DNA"/>
</dbReference>
<reference evidence="3 4" key="1">
    <citation type="submission" date="2018-06" db="EMBL/GenBank/DDBJ databases">
        <authorList>
            <consortium name="Pathogen Informatics"/>
            <person name="Doyle S."/>
        </authorList>
    </citation>
    <scope>NUCLEOTIDE SEQUENCE [LARGE SCALE GENOMIC DNA]</scope>
    <source>
        <strain evidence="3 4">NCTC11862</strain>
    </source>
</reference>
<evidence type="ECO:0000313" key="4">
    <source>
        <dbReference type="Proteomes" id="UP000254467"/>
    </source>
</evidence>
<protein>
    <recommendedName>
        <fullName evidence="2">DUF1980 domain-containing protein</fullName>
    </recommendedName>
</protein>